<gene>
    <name evidence="2" type="ORF">AUR66_08645</name>
</gene>
<name>A0A0W1SVN7_9EURY</name>
<keyword evidence="3" id="KW-1185">Reference proteome</keyword>
<sequence>MRVDLFSLHASWMKLVFSREYEGDHSVIENWEPESTGEAVGHRLWAALGVLSLVLVYPVFVLGLATRYYAHRIDRITAGLGFVGVTAVSLLVWGGLTAATYLSPIAFEGFVAVAVAGVVATVSAVLALFFSGRTGRLTTVALAYPFGVTALFLPPVVASLYSPTLASVVFPSSTSLAIWLLNNVLDFAGIAAFIRASFELQGLAYVGMWFALAVPVGWSLGGLVTLVNRVRTPRPSPHAEGAGSKLYR</sequence>
<protein>
    <submittedName>
        <fullName evidence="2">Uncharacterized protein</fullName>
    </submittedName>
</protein>
<feature type="transmembrane region" description="Helical" evidence="1">
    <location>
        <begin position="77"/>
        <end position="103"/>
    </location>
</feature>
<evidence type="ECO:0000313" key="3">
    <source>
        <dbReference type="Proteomes" id="UP000053157"/>
    </source>
</evidence>
<organism evidence="2 3">
    <name type="scientific">Haloferax profundi</name>
    <dbReference type="NCBI Taxonomy" id="1544718"/>
    <lineage>
        <taxon>Archaea</taxon>
        <taxon>Methanobacteriati</taxon>
        <taxon>Methanobacteriota</taxon>
        <taxon>Stenosarchaea group</taxon>
        <taxon>Halobacteria</taxon>
        <taxon>Halobacteriales</taxon>
        <taxon>Haloferacaceae</taxon>
        <taxon>Haloferax</taxon>
    </lineage>
</organism>
<feature type="transmembrane region" description="Helical" evidence="1">
    <location>
        <begin position="206"/>
        <end position="227"/>
    </location>
</feature>
<feature type="transmembrane region" description="Helical" evidence="1">
    <location>
        <begin position="44"/>
        <end position="65"/>
    </location>
</feature>
<dbReference type="Proteomes" id="UP000053157">
    <property type="component" value="Unassembled WGS sequence"/>
</dbReference>
<dbReference type="AlphaFoldDB" id="A0A0W1SVN7"/>
<keyword evidence="1" id="KW-0812">Transmembrane</keyword>
<dbReference type="EMBL" id="LOPV01000071">
    <property type="protein sequence ID" value="KTG30275.1"/>
    <property type="molecule type" value="Genomic_DNA"/>
</dbReference>
<proteinExistence type="predicted"/>
<feature type="transmembrane region" description="Helical" evidence="1">
    <location>
        <begin position="109"/>
        <end position="130"/>
    </location>
</feature>
<evidence type="ECO:0000256" key="1">
    <source>
        <dbReference type="SAM" id="Phobius"/>
    </source>
</evidence>
<feature type="transmembrane region" description="Helical" evidence="1">
    <location>
        <begin position="176"/>
        <end position="194"/>
    </location>
</feature>
<keyword evidence="1" id="KW-0472">Membrane</keyword>
<keyword evidence="1" id="KW-1133">Transmembrane helix</keyword>
<accession>A0A0W1SVN7</accession>
<evidence type="ECO:0000313" key="2">
    <source>
        <dbReference type="EMBL" id="KTG30275.1"/>
    </source>
</evidence>
<reference evidence="2 3" key="1">
    <citation type="submission" date="2015-12" db="EMBL/GenBank/DDBJ databases">
        <title>Haloferax profundi sp. nov. isolated from the Discovery deep brine-seawater interface in the Red Sea.</title>
        <authorList>
            <person name="Zhang G."/>
            <person name="Stingl U."/>
            <person name="Rashid M."/>
        </authorList>
    </citation>
    <scope>NUCLEOTIDE SEQUENCE [LARGE SCALE GENOMIC DNA]</scope>
    <source>
        <strain evidence="2 3">SB29</strain>
    </source>
</reference>
<feature type="transmembrane region" description="Helical" evidence="1">
    <location>
        <begin position="142"/>
        <end position="161"/>
    </location>
</feature>
<comment type="caution">
    <text evidence="2">The sequence shown here is derived from an EMBL/GenBank/DDBJ whole genome shotgun (WGS) entry which is preliminary data.</text>
</comment>